<name>X1JEZ9_9ZZZZ</name>
<reference evidence="2" key="1">
    <citation type="journal article" date="2014" name="Front. Microbiol.">
        <title>High frequency of phylogenetically diverse reductive dehalogenase-homologous genes in deep subseafloor sedimentary metagenomes.</title>
        <authorList>
            <person name="Kawai M."/>
            <person name="Futagami T."/>
            <person name="Toyoda A."/>
            <person name="Takaki Y."/>
            <person name="Nishi S."/>
            <person name="Hori S."/>
            <person name="Arai W."/>
            <person name="Tsubouchi T."/>
            <person name="Morono Y."/>
            <person name="Uchiyama I."/>
            <person name="Ito T."/>
            <person name="Fujiyama A."/>
            <person name="Inagaki F."/>
            <person name="Takami H."/>
        </authorList>
    </citation>
    <scope>NUCLEOTIDE SEQUENCE</scope>
    <source>
        <strain evidence="2">Expedition CK06-06</strain>
    </source>
</reference>
<evidence type="ECO:0000256" key="1">
    <source>
        <dbReference type="SAM" id="MobiDB-lite"/>
    </source>
</evidence>
<accession>X1JEZ9</accession>
<feature type="compositionally biased region" description="Basic and acidic residues" evidence="1">
    <location>
        <begin position="41"/>
        <end position="52"/>
    </location>
</feature>
<feature type="compositionally biased region" description="Basic residues" evidence="1">
    <location>
        <begin position="31"/>
        <end position="40"/>
    </location>
</feature>
<organism evidence="2">
    <name type="scientific">marine sediment metagenome</name>
    <dbReference type="NCBI Taxonomy" id="412755"/>
    <lineage>
        <taxon>unclassified sequences</taxon>
        <taxon>metagenomes</taxon>
        <taxon>ecological metagenomes</taxon>
    </lineage>
</organism>
<feature type="region of interest" description="Disordered" evidence="1">
    <location>
        <begin position="31"/>
        <end position="52"/>
    </location>
</feature>
<protein>
    <submittedName>
        <fullName evidence="2">Uncharacterized protein</fullName>
    </submittedName>
</protein>
<dbReference type="EMBL" id="BARU01041998">
    <property type="protein sequence ID" value="GAH80085.1"/>
    <property type="molecule type" value="Genomic_DNA"/>
</dbReference>
<gene>
    <name evidence="2" type="ORF">S03H2_64618</name>
</gene>
<sequence length="52" mass="6287">MKEENKKHYVECECGIRVYGRTKEHAKKLLPAHKRSKRHKDIIEIKERSNIK</sequence>
<evidence type="ECO:0000313" key="2">
    <source>
        <dbReference type="EMBL" id="GAH80085.1"/>
    </source>
</evidence>
<dbReference type="AlphaFoldDB" id="X1JEZ9"/>
<comment type="caution">
    <text evidence="2">The sequence shown here is derived from an EMBL/GenBank/DDBJ whole genome shotgun (WGS) entry which is preliminary data.</text>
</comment>
<proteinExistence type="predicted"/>